<comment type="caution">
    <text evidence="1">The sequence shown here is derived from an EMBL/GenBank/DDBJ whole genome shotgun (WGS) entry which is preliminary data.</text>
</comment>
<dbReference type="Proteomes" id="UP000518266">
    <property type="component" value="Unassembled WGS sequence"/>
</dbReference>
<evidence type="ECO:0008006" key="3">
    <source>
        <dbReference type="Google" id="ProtNLM"/>
    </source>
</evidence>
<evidence type="ECO:0000313" key="2">
    <source>
        <dbReference type="Proteomes" id="UP000518266"/>
    </source>
</evidence>
<name>A0A7J5Y141_DISMA</name>
<dbReference type="OrthoDB" id="8962491at2759"/>
<reference evidence="1 2" key="1">
    <citation type="submission" date="2020-03" db="EMBL/GenBank/DDBJ databases">
        <title>Dissostichus mawsoni Genome sequencing and assembly.</title>
        <authorList>
            <person name="Park H."/>
        </authorList>
    </citation>
    <scope>NUCLEOTIDE SEQUENCE [LARGE SCALE GENOMIC DNA]</scope>
    <source>
        <strain evidence="1">DM0001</strain>
        <tissue evidence="1">Muscle</tissue>
    </source>
</reference>
<gene>
    <name evidence="1" type="ORF">F7725_001640</name>
</gene>
<protein>
    <recommendedName>
        <fullName evidence="3">DUF4371 domain-containing protein</fullName>
    </recommendedName>
</protein>
<organism evidence="1 2">
    <name type="scientific">Dissostichus mawsoni</name>
    <name type="common">Antarctic cod</name>
    <dbReference type="NCBI Taxonomy" id="36200"/>
    <lineage>
        <taxon>Eukaryota</taxon>
        <taxon>Metazoa</taxon>
        <taxon>Chordata</taxon>
        <taxon>Craniata</taxon>
        <taxon>Vertebrata</taxon>
        <taxon>Euteleostomi</taxon>
        <taxon>Actinopterygii</taxon>
        <taxon>Neopterygii</taxon>
        <taxon>Teleostei</taxon>
        <taxon>Neoteleostei</taxon>
        <taxon>Acanthomorphata</taxon>
        <taxon>Eupercaria</taxon>
        <taxon>Perciformes</taxon>
        <taxon>Notothenioidei</taxon>
        <taxon>Nototheniidae</taxon>
        <taxon>Dissostichus</taxon>
    </lineage>
</organism>
<dbReference type="InterPro" id="IPR052958">
    <property type="entry name" value="IFN-induced_PKR_regulator"/>
</dbReference>
<dbReference type="EMBL" id="JAAKFY010000018">
    <property type="protein sequence ID" value="KAF3842791.1"/>
    <property type="molecule type" value="Genomic_DNA"/>
</dbReference>
<keyword evidence="2" id="KW-1185">Reference proteome</keyword>
<sequence>MDLARTISTKKHNQKSTIKKVKKNRDILMKLIVAALYLARQEQAFRGHNEAALTGAILWSWYMHLQNLTLLNYIIENIARVIQDETDKEIQFSPFIALQVDDQSDISNKCQLTVIIRYVNEKGTVCEHFLSFFVVSSDRDAKAVTSVVMRAIGTKDKETIAQSAAFKQKLEDFDLTFLLGVYQSIFSLAEPLFQVLQSNTVDIKKCHDRIMSTLNALKATRTDETFSGIYDEIVQAVGEPVPQRKCRRRGWDDLEQGVNQHQEGDEETVVSFRRQNIN</sequence>
<dbReference type="PANTHER" id="PTHR46289:SF14">
    <property type="entry name" value="DUF4371 DOMAIN-CONTAINING PROTEIN"/>
    <property type="match status" value="1"/>
</dbReference>
<evidence type="ECO:0000313" key="1">
    <source>
        <dbReference type="EMBL" id="KAF3842791.1"/>
    </source>
</evidence>
<accession>A0A7J5Y141</accession>
<dbReference type="PANTHER" id="PTHR46289">
    <property type="entry name" value="52 KDA REPRESSOR OF THE INHIBITOR OF THE PROTEIN KINASE-LIKE PROTEIN-RELATED"/>
    <property type="match status" value="1"/>
</dbReference>
<proteinExistence type="predicted"/>
<dbReference type="AlphaFoldDB" id="A0A7J5Y141"/>